<dbReference type="EMBL" id="BC008248">
    <property type="protein sequence ID" value="AAH08248.1"/>
    <property type="molecule type" value="mRNA"/>
</dbReference>
<reference evidence="1" key="2">
    <citation type="journal article" date="2004" name="Genome Res.">
        <title>The status, quality, and expansion of the NIH full-length cDNA project: the Mammalian Gene Collection (MGC).</title>
        <authorList>
            <consortium name="The MGC Project Team"/>
            <person name="Gerhard D.S."/>
            <person name="Wagner L."/>
            <person name="Feingold E.A."/>
            <person name="Shenmen C.M."/>
            <person name="Grouse L.H."/>
            <person name="Schuler G."/>
            <person name="Klein S.L."/>
            <person name="Old S."/>
            <person name="Rasooly R."/>
            <person name="Good P."/>
            <person name="Guyer M."/>
            <person name="Peck A.M."/>
            <person name="Derge J.G."/>
            <person name="Lipman D."/>
            <person name="Collins F.S."/>
            <person name="Jang W."/>
            <person name="Sherry S."/>
            <person name="Feolo M."/>
            <person name="Misquitta L."/>
            <person name="Lee E."/>
            <person name="Rotmistrovsky K."/>
            <person name="Greenhut S.F."/>
            <person name="Schaefer C.F."/>
            <person name="Buetow K."/>
            <person name="Bonner T.I."/>
            <person name="Haussler D."/>
            <person name="Kent J."/>
            <person name="Kiekhaus M."/>
            <person name="Furey T."/>
            <person name="Brent M."/>
            <person name="Prange C."/>
            <person name="Schreiber K."/>
            <person name="Shapiro N."/>
            <person name="Bhat N.K."/>
            <person name="Hopkins R.F."/>
            <person name="Hsie F."/>
            <person name="Driscoll T."/>
            <person name="Soares M.B."/>
            <person name="Casavant T.L."/>
            <person name="Scheetz T.E."/>
            <person name="Brown-stein M.J."/>
            <person name="Usdin T.B."/>
            <person name="Toshiyuki S."/>
            <person name="Carninci P."/>
            <person name="Piao Y."/>
            <person name="Dudekula D.B."/>
            <person name="Ko M.S."/>
            <person name="Kawakami K."/>
            <person name="Suzuki Y."/>
            <person name="Sugano S."/>
            <person name="Gruber C.E."/>
            <person name="Smith M.R."/>
            <person name="Simmons B."/>
            <person name="Moore T."/>
            <person name="Waterman R."/>
            <person name="Johnson S.L."/>
            <person name="Ruan Y."/>
            <person name="Wei C.L."/>
            <person name="Mathavan S."/>
            <person name="Gunaratne P.H."/>
            <person name="Wu J."/>
            <person name="Garcia A.M."/>
            <person name="Hulyk S.W."/>
            <person name="Fuh E."/>
            <person name="Yuan Y."/>
            <person name="Sneed A."/>
            <person name="Kowis C."/>
            <person name="Hodgson A."/>
            <person name="Muzny D.M."/>
            <person name="McPherson J."/>
            <person name="Gibbs R.A."/>
            <person name="Fahey J."/>
            <person name="Helton E."/>
            <person name="Ketteman M."/>
            <person name="Madan A."/>
            <person name="Rodrigues S."/>
            <person name="Sanchez A."/>
            <person name="Whiting M."/>
            <person name="Madari A."/>
            <person name="Young A.C."/>
            <person name="Wetherby K.D."/>
            <person name="Granite S.J."/>
            <person name="Kwong P.N."/>
            <person name="Brinkley C.P."/>
            <person name="Pearson R.L."/>
            <person name="Bouffard G.G."/>
            <person name="Blakesly R.W."/>
            <person name="Green E.D."/>
            <person name="Dickson M.C."/>
            <person name="Rodriguez A.C."/>
            <person name="Grimwood J."/>
            <person name="Schmutz J."/>
            <person name="Myers R.M."/>
            <person name="Butterfield Y.S."/>
            <person name="Griffith M."/>
            <person name="Griffith O.L."/>
            <person name="Krzywinski M.I."/>
            <person name="Liao N."/>
            <person name="Morin R."/>
            <person name="Morrin R."/>
            <person name="Palmquist D."/>
            <person name="Petrescu A.S."/>
            <person name="Skalska U."/>
            <person name="Smailus D.E."/>
            <person name="Stott J.M."/>
            <person name="Schnerch A."/>
            <person name="Schein J.E."/>
            <person name="Jones S.J."/>
            <person name="Holt R.A."/>
            <person name="Baross A."/>
            <person name="Marra M.A."/>
            <person name="Clifton S."/>
            <person name="Makowski K.A."/>
            <person name="Bosak S."/>
            <person name="Malek J."/>
        </authorList>
    </citation>
    <scope>NUCLEOTIDE SEQUENCE [LARGE SCALE MRNA]</scope>
    <source>
        <tissue evidence="1">Eye</tissue>
    </source>
</reference>
<sequence length="46" mass="4663">REGHADGNIPAGPGLCSPQLLLPGGQLFWAPEVLRSPFPGPGTPSA</sequence>
<feature type="non-terminal residue" evidence="1">
    <location>
        <position position="1"/>
    </location>
</feature>
<dbReference type="AlphaFoldDB" id="Q96JS6"/>
<gene>
    <name evidence="1" type="primary">LOC651900</name>
    <name evidence="2" type="ORF">hCG_1987623</name>
</gene>
<organism evidence="1">
    <name type="scientific">Homo sapiens</name>
    <name type="common">Human</name>
    <dbReference type="NCBI Taxonomy" id="9606"/>
    <lineage>
        <taxon>Eukaryota</taxon>
        <taxon>Metazoa</taxon>
        <taxon>Chordata</taxon>
        <taxon>Craniata</taxon>
        <taxon>Vertebrata</taxon>
        <taxon>Euteleostomi</taxon>
        <taxon>Mammalia</taxon>
        <taxon>Eutheria</taxon>
        <taxon>Euarchontoglires</taxon>
        <taxon>Primates</taxon>
        <taxon>Haplorrhini</taxon>
        <taxon>Catarrhini</taxon>
        <taxon>Hominidae</taxon>
        <taxon>Homo</taxon>
    </lineage>
</organism>
<evidence type="ECO:0000313" key="1">
    <source>
        <dbReference type="EMBL" id="AAH08248.1"/>
    </source>
</evidence>
<protein>
    <submittedName>
        <fullName evidence="2">HCG1987623</fullName>
    </submittedName>
    <submittedName>
        <fullName evidence="1">LOC651900 protein</fullName>
    </submittedName>
</protein>
<reference evidence="2" key="3">
    <citation type="submission" date="2005-07" db="EMBL/GenBank/DDBJ databases">
        <authorList>
            <person name="Mural R.J."/>
            <person name="Istrail S."/>
            <person name="Sutton G."/>
            <person name="Florea L."/>
            <person name="Halpern A.L."/>
            <person name="Mobarry C.M."/>
            <person name="Lippert R."/>
            <person name="Walenz B."/>
            <person name="Shatkay H."/>
            <person name="Dew I."/>
            <person name="Miller J.R."/>
            <person name="Flanigan M.J."/>
            <person name="Edwards N.J."/>
            <person name="Bolanos R."/>
            <person name="Fasulo D."/>
            <person name="Halldorsson B.V."/>
            <person name="Hannenhalli S."/>
            <person name="Turner R."/>
            <person name="Yooseph S."/>
            <person name="Lu F."/>
            <person name="Nusskern D.R."/>
            <person name="Shue B.C."/>
            <person name="Zheng X.H."/>
            <person name="Zhong F."/>
            <person name="Delcher A.L."/>
            <person name="Huson D.H."/>
            <person name="Kravitz S.A."/>
            <person name="Mouchard L."/>
            <person name="Reinert K."/>
            <person name="Remington K.A."/>
            <person name="Clark A.G."/>
            <person name="Waterman M.S."/>
            <person name="Eichler E.E."/>
            <person name="Adams M.D."/>
            <person name="Hunkapiller M.W."/>
            <person name="Myers E.W."/>
            <person name="Venter J.C."/>
        </authorList>
    </citation>
    <scope>NUCLEOTIDE SEQUENCE</scope>
</reference>
<name>Q96JS6_HUMAN</name>
<reference evidence="2" key="1">
    <citation type="journal article" date="2001" name="Science">
        <title>The sequence of the human genome.</title>
        <authorList>
            <person name="Venter J.C."/>
            <person name="Adams M.D."/>
            <person name="Myers E.W."/>
            <person name="Li P.W."/>
            <person name="Mural R.J."/>
            <person name="Sutton G.G."/>
            <person name="Smith H.O."/>
            <person name="Yandell M."/>
            <person name="Evans C.A."/>
            <person name="Holt R.A."/>
            <person name="Gocayne J.D."/>
            <person name="Amanatides P."/>
            <person name="Ballew R.M."/>
            <person name="Huson D.H."/>
            <person name="Wortman J.R."/>
            <person name="Zhang Q."/>
            <person name="Kodira C.D."/>
            <person name="Zheng X.H."/>
            <person name="Chen L."/>
            <person name="Skupski M."/>
            <person name="Subramanian G."/>
            <person name="Thomas P.D."/>
            <person name="Zhang J."/>
            <person name="Gabor Miklos G.L."/>
            <person name="Nelson C."/>
            <person name="Broder S."/>
            <person name="Clark A.G."/>
            <person name="Nadeau J."/>
            <person name="McKusick V.A."/>
            <person name="Zinder N."/>
            <person name="Levine A.J."/>
            <person name="Roberts R.J."/>
            <person name="Simon M."/>
            <person name="Slayman C."/>
            <person name="Hunkapiller M."/>
            <person name="Bolanos R."/>
            <person name="Delcher A."/>
            <person name="Dew I."/>
            <person name="Fasulo D."/>
            <person name="Flanigan M."/>
            <person name="Florea L."/>
            <person name="Halpern A."/>
            <person name="Hannenhalli S."/>
            <person name="Kravitz S."/>
            <person name="Levy S."/>
            <person name="Mobarry C."/>
            <person name="Reinert K."/>
            <person name="Remington K."/>
            <person name="Abu-Threideh J."/>
            <person name="Beasley E."/>
            <person name="Biddick K."/>
            <person name="Bonazzi V."/>
            <person name="Brandon R."/>
            <person name="Cargill M."/>
            <person name="Chandramouliswaran I."/>
            <person name="Charlab R."/>
            <person name="Chaturvedi K."/>
            <person name="Deng Z."/>
            <person name="Di Francesco V."/>
            <person name="Dunn P."/>
            <person name="Eilbeck K."/>
            <person name="Evangelista C."/>
            <person name="Gabrielian A.E."/>
            <person name="Gan W."/>
            <person name="Ge W."/>
            <person name="Gong F."/>
            <person name="Gu Z."/>
            <person name="Guan P."/>
            <person name="Heiman T.J."/>
            <person name="Higgins M.E."/>
            <person name="Ji R.R."/>
            <person name="Ke Z."/>
            <person name="Ketchum K.A."/>
            <person name="Lai Z."/>
            <person name="Lei Y."/>
            <person name="Li Z."/>
            <person name="Li J."/>
            <person name="Liang Y."/>
            <person name="Lin X."/>
            <person name="Lu F."/>
            <person name="Merkulov G.V."/>
            <person name="Milshina N."/>
            <person name="Moore H.M."/>
            <person name="Naik A.K."/>
            <person name="Narayan V.A."/>
            <person name="Neelam B."/>
            <person name="Nusskern D."/>
            <person name="Rusch D.B."/>
            <person name="Salzberg S."/>
            <person name="Shao W."/>
            <person name="Shue B."/>
            <person name="Sun J."/>
            <person name="Wang Z."/>
            <person name="Wang A."/>
            <person name="Wang X."/>
            <person name="Wang J."/>
            <person name="Wei M."/>
            <person name="Wides R."/>
            <person name="Xiao C."/>
            <person name="Yan C."/>
            <person name="Yao A."/>
            <person name="Ye J."/>
            <person name="Zhan M."/>
            <person name="Zhang W."/>
            <person name="Zhang H."/>
            <person name="Zhao Q."/>
            <person name="Zheng L."/>
            <person name="Zhong F."/>
            <person name="Zhong W."/>
            <person name="Zhu S."/>
            <person name="Zhao S."/>
            <person name="Gilbert D."/>
            <person name="Baumhueter S."/>
            <person name="Spier G."/>
            <person name="Carter C."/>
            <person name="Cravchik A."/>
            <person name="Woodage T."/>
            <person name="Ali F."/>
            <person name="An H."/>
            <person name="Awe A."/>
            <person name="Baldwin D."/>
            <person name="Baden H."/>
            <person name="Barnstead M."/>
            <person name="Barrow I."/>
            <person name="Beeson K."/>
            <person name="Busam D."/>
            <person name="Carver A."/>
            <person name="Center A."/>
            <person name="Cheng M.L."/>
            <person name="Curry L."/>
            <person name="Danaher S."/>
            <person name="Davenport L."/>
            <person name="Desilets R."/>
            <person name="Dietz S."/>
            <person name="Dodson K."/>
            <person name="Doup L."/>
            <person name="Ferriera S."/>
            <person name="Garg N."/>
            <person name="Gluecksmann A."/>
            <person name="Hart B."/>
            <person name="Haynes J."/>
            <person name="Haynes C."/>
            <person name="Heiner C."/>
            <person name="Hladun S."/>
            <person name="Hostin D."/>
            <person name="Houck J."/>
            <person name="Howland T."/>
            <person name="Ibegwam C."/>
            <person name="Johnson J."/>
            <person name="Kalush F."/>
            <person name="Kline L."/>
            <person name="Koduru S."/>
            <person name="Love A."/>
            <person name="Mann F."/>
            <person name="May D."/>
            <person name="McCawley S."/>
            <person name="McIntosh T."/>
            <person name="McMullen I."/>
            <person name="Moy M."/>
            <person name="Moy L."/>
            <person name="Murphy B."/>
            <person name="Nelson K."/>
            <person name="Pfannkoch C."/>
            <person name="Pratts E."/>
            <person name="Puri V."/>
            <person name="Qureshi H."/>
            <person name="Reardon M."/>
            <person name="Rodriguez R."/>
            <person name="Rogers Y.H."/>
            <person name="Romblad D."/>
            <person name="Ruhfel B."/>
            <person name="Scott R."/>
            <person name="Sitter C."/>
            <person name="Smallwood M."/>
            <person name="Stewart E."/>
            <person name="Strong R."/>
            <person name="Suh E."/>
            <person name="Thomas R."/>
            <person name="Tint N.N."/>
            <person name="Tse S."/>
            <person name="Vech C."/>
            <person name="Wang G."/>
            <person name="Wetter J."/>
            <person name="Williams S."/>
            <person name="Williams M."/>
            <person name="Windsor S."/>
            <person name="Winn-Deen E."/>
            <person name="Wolfe K."/>
            <person name="Zaveri J."/>
            <person name="Zaveri K."/>
            <person name="Abril J.F."/>
            <person name="Guigo R."/>
            <person name="Campbell M.J."/>
            <person name="Sjolander K.V."/>
            <person name="Karlak B."/>
            <person name="Kejariwal A."/>
            <person name="Mi H."/>
            <person name="Lazareva B."/>
            <person name="Hatton T."/>
            <person name="Narechania A."/>
            <person name="Diemer K."/>
            <person name="Muruganujan A."/>
            <person name="Guo N."/>
            <person name="Sato S."/>
            <person name="Bafna V."/>
            <person name="Istrail S."/>
            <person name="Lippert R."/>
            <person name="Schwartz R."/>
            <person name="Walenz B."/>
            <person name="Yooseph S."/>
            <person name="Allen D."/>
            <person name="Basu A."/>
            <person name="Baxendale J."/>
            <person name="Blick L."/>
            <person name="Caminha M."/>
            <person name="Carnes-Stine J."/>
            <person name="Caulk P."/>
            <person name="Chiang Y.H."/>
            <person name="Coyne M."/>
            <person name="Dahlke C."/>
            <person name="Mays A."/>
            <person name="Dombroski M."/>
            <person name="Donnelly M."/>
            <person name="Ely D."/>
            <person name="Esparham S."/>
            <person name="Fosler C."/>
            <person name="Gire H."/>
            <person name="Glanowski S."/>
            <person name="Glasser K."/>
            <person name="Glodek A."/>
            <person name="Gorokhov M."/>
            <person name="Graham K."/>
            <person name="Gropman B."/>
            <person name="Harris M."/>
            <person name="Heil J."/>
            <person name="Henderson S."/>
            <person name="Hoover J."/>
            <person name="Jennings D."/>
            <person name="Jordan C."/>
            <person name="Jordan J."/>
            <person name="Kasha J."/>
            <person name="Kagan L."/>
            <person name="Kraft C."/>
            <person name="Levitsky A."/>
            <person name="Lewis M."/>
            <person name="Liu X."/>
            <person name="Lopez J."/>
            <person name="Ma D."/>
            <person name="Majoros W."/>
            <person name="McDaniel J."/>
            <person name="Murphy S."/>
            <person name="Newman M."/>
            <person name="Nguyen T."/>
            <person name="Nguyen N."/>
            <person name="Nodell M."/>
            <person name="Pan S."/>
            <person name="Peck J."/>
            <person name="Peterson M."/>
            <person name="Rowe W."/>
            <person name="Sanders R."/>
            <person name="Scott J."/>
            <person name="Simpson M."/>
            <person name="Smith T."/>
            <person name="Sprague A."/>
            <person name="Stockwell T."/>
            <person name="Turner R."/>
            <person name="Venter E."/>
            <person name="Wang M."/>
            <person name="Wen M."/>
            <person name="Wu D."/>
            <person name="Wu M."/>
            <person name="Xia A."/>
            <person name="Zandieh A."/>
            <person name="Zhu X."/>
        </authorList>
    </citation>
    <scope>NUCLEOTIDE SEQUENCE</scope>
</reference>
<evidence type="ECO:0000313" key="2">
    <source>
        <dbReference type="EMBL" id="EAW89565.1"/>
    </source>
</evidence>
<accession>Q96JS6</accession>
<proteinExistence type="evidence at transcript level"/>
<dbReference type="EMBL" id="CH471099">
    <property type="protein sequence ID" value="EAW89565.1"/>
    <property type="molecule type" value="Genomic_DNA"/>
</dbReference>